<dbReference type="InterPro" id="IPR014756">
    <property type="entry name" value="Ig_E-set"/>
</dbReference>
<dbReference type="Gene3D" id="2.60.40.10">
    <property type="entry name" value="Immunoglobulins"/>
    <property type="match status" value="1"/>
</dbReference>
<dbReference type="HOGENOM" id="CLU_620320_0_0_1"/>
<dbReference type="OrthoDB" id="125363at2759"/>
<dbReference type="InterPro" id="IPR013783">
    <property type="entry name" value="Ig-like_fold"/>
</dbReference>
<dbReference type="SUPFAM" id="SSF81296">
    <property type="entry name" value="E set domains"/>
    <property type="match status" value="2"/>
</dbReference>
<accession>L1IKJ7</accession>
<reference evidence="4" key="2">
    <citation type="submission" date="2012-11" db="EMBL/GenBank/DDBJ databases">
        <authorList>
            <person name="Kuo A."/>
            <person name="Curtis B.A."/>
            <person name="Tanifuji G."/>
            <person name="Burki F."/>
            <person name="Gruber A."/>
            <person name="Irimia M."/>
            <person name="Maruyama S."/>
            <person name="Arias M.C."/>
            <person name="Ball S.G."/>
            <person name="Gile G.H."/>
            <person name="Hirakawa Y."/>
            <person name="Hopkins J.F."/>
            <person name="Rensing S.A."/>
            <person name="Schmutz J."/>
            <person name="Symeonidi A."/>
            <person name="Elias M."/>
            <person name="Eveleigh R.J."/>
            <person name="Herman E.K."/>
            <person name="Klute M.J."/>
            <person name="Nakayama T."/>
            <person name="Obornik M."/>
            <person name="Reyes-Prieto A."/>
            <person name="Armbrust E.V."/>
            <person name="Aves S.J."/>
            <person name="Beiko R.G."/>
            <person name="Coutinho P."/>
            <person name="Dacks J.B."/>
            <person name="Durnford D.G."/>
            <person name="Fast N.M."/>
            <person name="Green B.R."/>
            <person name="Grisdale C."/>
            <person name="Hempe F."/>
            <person name="Henrissat B."/>
            <person name="Hoppner M.P."/>
            <person name="Ishida K.-I."/>
            <person name="Kim E."/>
            <person name="Koreny L."/>
            <person name="Kroth P.G."/>
            <person name="Liu Y."/>
            <person name="Malik S.-B."/>
            <person name="Maier U.G."/>
            <person name="McRose D."/>
            <person name="Mock T."/>
            <person name="Neilson J.A."/>
            <person name="Onodera N.T."/>
            <person name="Poole A.M."/>
            <person name="Pritham E.J."/>
            <person name="Richards T.A."/>
            <person name="Rocap G."/>
            <person name="Roy S.W."/>
            <person name="Sarai C."/>
            <person name="Schaack S."/>
            <person name="Shirato S."/>
            <person name="Slamovits C.H."/>
            <person name="Spencer D.F."/>
            <person name="Suzuki S."/>
            <person name="Worden A.Z."/>
            <person name="Zauner S."/>
            <person name="Barry K."/>
            <person name="Bell C."/>
            <person name="Bharti A.K."/>
            <person name="Crow J.A."/>
            <person name="Grimwood J."/>
            <person name="Kramer R."/>
            <person name="Lindquist E."/>
            <person name="Lucas S."/>
            <person name="Salamov A."/>
            <person name="McFadden G.I."/>
            <person name="Lane C.E."/>
            <person name="Keeling P.J."/>
            <person name="Gray M.W."/>
            <person name="Grigoriev I.V."/>
            <person name="Archibald J.M."/>
        </authorList>
    </citation>
    <scope>NUCLEOTIDE SEQUENCE</scope>
    <source>
        <strain evidence="4">CCMP2712</strain>
    </source>
</reference>
<dbReference type="RefSeq" id="XP_005823429.1">
    <property type="nucleotide sequence ID" value="XM_005823372.1"/>
</dbReference>
<dbReference type="CDD" id="cd00603">
    <property type="entry name" value="IPT_PCSR"/>
    <property type="match status" value="1"/>
</dbReference>
<evidence type="ECO:0000313" key="2">
    <source>
        <dbReference type="EMBL" id="EKX36449.1"/>
    </source>
</evidence>
<dbReference type="PaxDb" id="55529-EKX36449"/>
<feature type="domain" description="IPT/TIG" evidence="1">
    <location>
        <begin position="94"/>
        <end position="158"/>
    </location>
</feature>
<evidence type="ECO:0000259" key="1">
    <source>
        <dbReference type="Pfam" id="PF01833"/>
    </source>
</evidence>
<reference evidence="2 4" key="1">
    <citation type="journal article" date="2012" name="Nature">
        <title>Algal genomes reveal evolutionary mosaicism and the fate of nucleomorphs.</title>
        <authorList>
            <consortium name="DOE Joint Genome Institute"/>
            <person name="Curtis B.A."/>
            <person name="Tanifuji G."/>
            <person name="Burki F."/>
            <person name="Gruber A."/>
            <person name="Irimia M."/>
            <person name="Maruyama S."/>
            <person name="Arias M.C."/>
            <person name="Ball S.G."/>
            <person name="Gile G.H."/>
            <person name="Hirakawa Y."/>
            <person name="Hopkins J.F."/>
            <person name="Kuo A."/>
            <person name="Rensing S.A."/>
            <person name="Schmutz J."/>
            <person name="Symeonidi A."/>
            <person name="Elias M."/>
            <person name="Eveleigh R.J."/>
            <person name="Herman E.K."/>
            <person name="Klute M.J."/>
            <person name="Nakayama T."/>
            <person name="Obornik M."/>
            <person name="Reyes-Prieto A."/>
            <person name="Armbrust E.V."/>
            <person name="Aves S.J."/>
            <person name="Beiko R.G."/>
            <person name="Coutinho P."/>
            <person name="Dacks J.B."/>
            <person name="Durnford D.G."/>
            <person name="Fast N.M."/>
            <person name="Green B.R."/>
            <person name="Grisdale C.J."/>
            <person name="Hempel F."/>
            <person name="Henrissat B."/>
            <person name="Hoppner M.P."/>
            <person name="Ishida K."/>
            <person name="Kim E."/>
            <person name="Koreny L."/>
            <person name="Kroth P.G."/>
            <person name="Liu Y."/>
            <person name="Malik S.B."/>
            <person name="Maier U.G."/>
            <person name="McRose D."/>
            <person name="Mock T."/>
            <person name="Neilson J.A."/>
            <person name="Onodera N.T."/>
            <person name="Poole A.M."/>
            <person name="Pritham E.J."/>
            <person name="Richards T.A."/>
            <person name="Rocap G."/>
            <person name="Roy S.W."/>
            <person name="Sarai C."/>
            <person name="Schaack S."/>
            <person name="Shirato S."/>
            <person name="Slamovits C.H."/>
            <person name="Spencer D.F."/>
            <person name="Suzuki S."/>
            <person name="Worden A.Z."/>
            <person name="Zauner S."/>
            <person name="Barry K."/>
            <person name="Bell C."/>
            <person name="Bharti A.K."/>
            <person name="Crow J.A."/>
            <person name="Grimwood J."/>
            <person name="Kramer R."/>
            <person name="Lindquist E."/>
            <person name="Lucas S."/>
            <person name="Salamov A."/>
            <person name="McFadden G.I."/>
            <person name="Lane C.E."/>
            <person name="Keeling P.J."/>
            <person name="Gray M.W."/>
            <person name="Grigoriev I.V."/>
            <person name="Archibald J.M."/>
        </authorList>
    </citation>
    <scope>NUCLEOTIDE SEQUENCE</scope>
    <source>
        <strain evidence="2 4">CCMP2712</strain>
    </source>
</reference>
<dbReference type="Proteomes" id="UP000011087">
    <property type="component" value="Unassembled WGS sequence"/>
</dbReference>
<name>L1IKJ7_GUITC</name>
<organism evidence="2">
    <name type="scientific">Guillardia theta (strain CCMP2712)</name>
    <name type="common">Cryptophyte</name>
    <dbReference type="NCBI Taxonomy" id="905079"/>
    <lineage>
        <taxon>Eukaryota</taxon>
        <taxon>Cryptophyceae</taxon>
        <taxon>Pyrenomonadales</taxon>
        <taxon>Geminigeraceae</taxon>
        <taxon>Guillardia</taxon>
    </lineage>
</organism>
<evidence type="ECO:0000313" key="4">
    <source>
        <dbReference type="Proteomes" id="UP000011087"/>
    </source>
</evidence>
<dbReference type="KEGG" id="gtt:GUITHDRAFT_145719"/>
<feature type="domain" description="IPT/TIG" evidence="1">
    <location>
        <begin position="5"/>
        <end position="78"/>
    </location>
</feature>
<sequence length="442" mass="47149">MSAFEKTSTITVHGFGFGNFDPSPQVKIGNTFANYAVWKSPTVIEAIIRPGTGENLPISVYEMGHSVTTPTGANGFSYSAPVIRAIKVNPHGEPHGPVTGGYEVTIQGSNFGTSDQNATVKFNASLCSPLVWTADSSVVCFAPRGIGTRIPVSIAVPNGFLSMGRSDGIFNYDSPVIQELQADTGGPYTYDFEGGARLTIFGINFDAVSKVKVGKRPSASGGWQAERTYDCFIPGTFYINSTTSPEPCYEPPKKCVGGLRDGLACVDTRLNTDCEGGGLCTPDWCSTPVWWGARGDKSLNPSLCASKSFVQCSSNPNDIACDPCSLMCPTNWYTKYESAHKICSVERLQCELPAEGGRFNVMVELAGQESQWVDCTNPVIDCSKRVCGNICMNGPNVGQSCTTGPTPVCQGGTQRDSTVCTPQNPVECGAMNGWNREGSDVL</sequence>
<dbReference type="AlphaFoldDB" id="L1IKJ7"/>
<dbReference type="InterPro" id="IPR002909">
    <property type="entry name" value="IPT_dom"/>
</dbReference>
<protein>
    <recommendedName>
        <fullName evidence="1">IPT/TIG domain-containing protein</fullName>
    </recommendedName>
</protein>
<dbReference type="EnsemblProtists" id="EKX36449">
    <property type="protein sequence ID" value="EKX36449"/>
    <property type="gene ID" value="GUITHDRAFT_145719"/>
</dbReference>
<dbReference type="GeneID" id="17293209"/>
<dbReference type="EMBL" id="JH993073">
    <property type="protein sequence ID" value="EKX36449.1"/>
    <property type="molecule type" value="Genomic_DNA"/>
</dbReference>
<gene>
    <name evidence="2" type="ORF">GUITHDRAFT_145719</name>
</gene>
<keyword evidence="4" id="KW-1185">Reference proteome</keyword>
<dbReference type="Pfam" id="PF01833">
    <property type="entry name" value="TIG"/>
    <property type="match status" value="2"/>
</dbReference>
<reference evidence="3" key="3">
    <citation type="submission" date="2016-03" db="UniProtKB">
        <authorList>
            <consortium name="EnsemblProtists"/>
        </authorList>
    </citation>
    <scope>IDENTIFICATION</scope>
</reference>
<proteinExistence type="predicted"/>
<evidence type="ECO:0000313" key="3">
    <source>
        <dbReference type="EnsemblProtists" id="EKX36449"/>
    </source>
</evidence>